<dbReference type="OrthoDB" id="430300at2759"/>
<dbReference type="AlphaFoldDB" id="A0A653BDR7"/>
<dbReference type="SUPFAM" id="SSF103473">
    <property type="entry name" value="MFS general substrate transporter"/>
    <property type="match status" value="1"/>
</dbReference>
<comment type="subcellular location">
    <subcellularLocation>
        <location evidence="1">Membrane</location>
        <topology evidence="1">Multi-pass membrane protein</topology>
    </subcellularLocation>
</comment>
<evidence type="ECO:0008006" key="8">
    <source>
        <dbReference type="Google" id="ProtNLM"/>
    </source>
</evidence>
<reference evidence="6 7" key="1">
    <citation type="submission" date="2019-01" db="EMBL/GenBank/DDBJ databases">
        <authorList>
            <person name="Sayadi A."/>
        </authorList>
    </citation>
    <scope>NUCLEOTIDE SEQUENCE [LARGE SCALE GENOMIC DNA]</scope>
</reference>
<proteinExistence type="predicted"/>
<name>A0A653BDR7_CALMS</name>
<dbReference type="EMBL" id="CAACVG010000199">
    <property type="protein sequence ID" value="VEN33708.1"/>
    <property type="molecule type" value="Genomic_DNA"/>
</dbReference>
<dbReference type="Gene3D" id="1.20.1250.20">
    <property type="entry name" value="MFS general substrate transporter like domains"/>
    <property type="match status" value="1"/>
</dbReference>
<evidence type="ECO:0000256" key="4">
    <source>
        <dbReference type="ARBA" id="ARBA00023136"/>
    </source>
</evidence>
<accession>A0A653BDR7</accession>
<dbReference type="Pfam" id="PF07690">
    <property type="entry name" value="MFS_1"/>
    <property type="match status" value="1"/>
</dbReference>
<evidence type="ECO:0000256" key="5">
    <source>
        <dbReference type="SAM" id="Phobius"/>
    </source>
</evidence>
<keyword evidence="2 5" id="KW-0812">Transmembrane</keyword>
<evidence type="ECO:0000256" key="3">
    <source>
        <dbReference type="ARBA" id="ARBA00022989"/>
    </source>
</evidence>
<keyword evidence="3 5" id="KW-1133">Transmembrane helix</keyword>
<gene>
    <name evidence="6" type="ORF">CALMAC_LOCUS169</name>
</gene>
<feature type="transmembrane region" description="Helical" evidence="5">
    <location>
        <begin position="76"/>
        <end position="99"/>
    </location>
</feature>
<evidence type="ECO:0000256" key="2">
    <source>
        <dbReference type="ARBA" id="ARBA00022692"/>
    </source>
</evidence>
<evidence type="ECO:0000313" key="6">
    <source>
        <dbReference type="EMBL" id="VEN33708.1"/>
    </source>
</evidence>
<protein>
    <recommendedName>
        <fullName evidence="8">Major facilitator superfamily (MFS) profile domain-containing protein</fullName>
    </recommendedName>
</protein>
<dbReference type="PANTHER" id="PTHR23507">
    <property type="entry name" value="ZGC:174356"/>
    <property type="match status" value="1"/>
</dbReference>
<dbReference type="GO" id="GO:0022857">
    <property type="term" value="F:transmembrane transporter activity"/>
    <property type="evidence" value="ECO:0007669"/>
    <property type="project" value="InterPro"/>
</dbReference>
<evidence type="ECO:0000256" key="1">
    <source>
        <dbReference type="ARBA" id="ARBA00004141"/>
    </source>
</evidence>
<keyword evidence="7" id="KW-1185">Reference proteome</keyword>
<evidence type="ECO:0000313" key="7">
    <source>
        <dbReference type="Proteomes" id="UP000410492"/>
    </source>
</evidence>
<organism evidence="6 7">
    <name type="scientific">Callosobruchus maculatus</name>
    <name type="common">Southern cowpea weevil</name>
    <name type="synonym">Pulse bruchid</name>
    <dbReference type="NCBI Taxonomy" id="64391"/>
    <lineage>
        <taxon>Eukaryota</taxon>
        <taxon>Metazoa</taxon>
        <taxon>Ecdysozoa</taxon>
        <taxon>Arthropoda</taxon>
        <taxon>Hexapoda</taxon>
        <taxon>Insecta</taxon>
        <taxon>Pterygota</taxon>
        <taxon>Neoptera</taxon>
        <taxon>Endopterygota</taxon>
        <taxon>Coleoptera</taxon>
        <taxon>Polyphaga</taxon>
        <taxon>Cucujiformia</taxon>
        <taxon>Chrysomeloidea</taxon>
        <taxon>Chrysomelidae</taxon>
        <taxon>Bruchinae</taxon>
        <taxon>Bruchini</taxon>
        <taxon>Callosobruchus</taxon>
    </lineage>
</organism>
<dbReference type="Proteomes" id="UP000410492">
    <property type="component" value="Unassembled WGS sequence"/>
</dbReference>
<dbReference type="InterPro" id="IPR036259">
    <property type="entry name" value="MFS_trans_sf"/>
</dbReference>
<dbReference type="GO" id="GO:0016020">
    <property type="term" value="C:membrane"/>
    <property type="evidence" value="ECO:0007669"/>
    <property type="project" value="UniProtKB-SubCell"/>
</dbReference>
<sequence>MVRQIRQKACSGSQPDRFRNISRSGTYILSLRQTVPWYLALCSLPETVTGSFPTFFTMVLSYISDTSTEENRAMRMVVFEAIVTVGSLLGSMGGPYIFYMTSYQAIFGIAAICHFIALLYTWFLVPESVTNIETENKIKEFFVLDNVKDMMKRGVEKTRTL</sequence>
<keyword evidence="4 5" id="KW-0472">Membrane</keyword>
<feature type="transmembrane region" description="Helical" evidence="5">
    <location>
        <begin position="105"/>
        <end position="125"/>
    </location>
</feature>
<dbReference type="InterPro" id="IPR011701">
    <property type="entry name" value="MFS"/>
</dbReference>
<dbReference type="PANTHER" id="PTHR23507:SF39">
    <property type="entry name" value="GH23453P-RELATED"/>
    <property type="match status" value="1"/>
</dbReference>